<gene>
    <name evidence="2" type="ORF">I79_024228</name>
</gene>
<evidence type="ECO:0000256" key="1">
    <source>
        <dbReference type="SAM" id="MobiDB-lite"/>
    </source>
</evidence>
<evidence type="ECO:0000313" key="2">
    <source>
        <dbReference type="EMBL" id="EGW14240.1"/>
    </source>
</evidence>
<reference evidence="3" key="1">
    <citation type="journal article" date="2011" name="Nat. Biotechnol.">
        <title>The genomic sequence of the Chinese hamster ovary (CHO)-K1 cell line.</title>
        <authorList>
            <person name="Xu X."/>
            <person name="Nagarajan H."/>
            <person name="Lewis N.E."/>
            <person name="Pan S."/>
            <person name="Cai Z."/>
            <person name="Liu X."/>
            <person name="Chen W."/>
            <person name="Xie M."/>
            <person name="Wang W."/>
            <person name="Hammond S."/>
            <person name="Andersen M.R."/>
            <person name="Neff N."/>
            <person name="Passarelli B."/>
            <person name="Koh W."/>
            <person name="Fan H.C."/>
            <person name="Wang J."/>
            <person name="Gui Y."/>
            <person name="Lee K.H."/>
            <person name="Betenbaugh M.J."/>
            <person name="Quake S.R."/>
            <person name="Famili I."/>
            <person name="Palsson B.O."/>
            <person name="Wang J."/>
        </authorList>
    </citation>
    <scope>NUCLEOTIDE SEQUENCE [LARGE SCALE GENOMIC DNA]</scope>
    <source>
        <strain evidence="3">CHO K1 cell line</strain>
    </source>
</reference>
<feature type="compositionally biased region" description="Polar residues" evidence="1">
    <location>
        <begin position="1"/>
        <end position="18"/>
    </location>
</feature>
<sequence>MFAQTQEPASARPTTNFPQRPARPARFSAALRPGFSSSETLWSGPRLRSHL</sequence>
<dbReference type="EMBL" id="JH003481">
    <property type="protein sequence ID" value="EGW14240.1"/>
    <property type="molecule type" value="Genomic_DNA"/>
</dbReference>
<dbReference type="AlphaFoldDB" id="G3IK35"/>
<dbReference type="Proteomes" id="UP000001075">
    <property type="component" value="Unassembled WGS sequence"/>
</dbReference>
<dbReference type="InParanoid" id="G3IK35"/>
<feature type="region of interest" description="Disordered" evidence="1">
    <location>
        <begin position="1"/>
        <end position="51"/>
    </location>
</feature>
<name>G3IK35_CRIGR</name>
<organism evidence="2 3">
    <name type="scientific">Cricetulus griseus</name>
    <name type="common">Chinese hamster</name>
    <name type="synonym">Cricetulus barabensis griseus</name>
    <dbReference type="NCBI Taxonomy" id="10029"/>
    <lineage>
        <taxon>Eukaryota</taxon>
        <taxon>Metazoa</taxon>
        <taxon>Chordata</taxon>
        <taxon>Craniata</taxon>
        <taxon>Vertebrata</taxon>
        <taxon>Euteleostomi</taxon>
        <taxon>Mammalia</taxon>
        <taxon>Eutheria</taxon>
        <taxon>Euarchontoglires</taxon>
        <taxon>Glires</taxon>
        <taxon>Rodentia</taxon>
        <taxon>Myomorpha</taxon>
        <taxon>Muroidea</taxon>
        <taxon>Cricetidae</taxon>
        <taxon>Cricetinae</taxon>
        <taxon>Cricetulus</taxon>
    </lineage>
</organism>
<proteinExistence type="predicted"/>
<evidence type="ECO:0000313" key="3">
    <source>
        <dbReference type="Proteomes" id="UP000001075"/>
    </source>
</evidence>
<protein>
    <submittedName>
        <fullName evidence="2">Uncharacterized protein</fullName>
    </submittedName>
</protein>
<accession>G3IK35</accession>